<dbReference type="InterPro" id="IPR013785">
    <property type="entry name" value="Aldolase_TIM"/>
</dbReference>
<feature type="domain" description="NADH:flavin oxidoreductase/NADH oxidase N-terminal" evidence="3">
    <location>
        <begin position="7"/>
        <end position="335"/>
    </location>
</feature>
<name>A0A6G5QIT9_9BACT</name>
<dbReference type="InterPro" id="IPR001155">
    <property type="entry name" value="OxRdtase_FMN_N"/>
</dbReference>
<dbReference type="Proteomes" id="UP000503264">
    <property type="component" value="Chromosome"/>
</dbReference>
<dbReference type="AlphaFoldDB" id="A0A6G5QIT9"/>
<dbReference type="RefSeq" id="WP_171994205.1">
    <property type="nucleotide sequence ID" value="NZ_CP012542.1"/>
</dbReference>
<accession>A0A6G5QIT9</accession>
<organism evidence="4 5">
    <name type="scientific">Campylobacter mucosalis CCUG 21559</name>
    <dbReference type="NCBI Taxonomy" id="1032067"/>
    <lineage>
        <taxon>Bacteria</taxon>
        <taxon>Pseudomonadati</taxon>
        <taxon>Campylobacterota</taxon>
        <taxon>Epsilonproteobacteria</taxon>
        <taxon>Campylobacterales</taxon>
        <taxon>Campylobacteraceae</taxon>
        <taxon>Campylobacter</taxon>
    </lineage>
</organism>
<evidence type="ECO:0000259" key="3">
    <source>
        <dbReference type="Pfam" id="PF00724"/>
    </source>
</evidence>
<keyword evidence="1" id="KW-0285">Flavoprotein</keyword>
<dbReference type="CDD" id="cd04733">
    <property type="entry name" value="OYE_like_2_FMN"/>
    <property type="match status" value="1"/>
</dbReference>
<dbReference type="Gene3D" id="3.20.20.70">
    <property type="entry name" value="Aldolase class I"/>
    <property type="match status" value="1"/>
</dbReference>
<dbReference type="GO" id="GO:0010181">
    <property type="term" value="F:FMN binding"/>
    <property type="evidence" value="ECO:0007669"/>
    <property type="project" value="InterPro"/>
</dbReference>
<dbReference type="PANTHER" id="PTHR43656">
    <property type="entry name" value="BINDING OXIDOREDUCTASE, PUTATIVE (AFU_ORTHOLOGUE AFUA_2G08260)-RELATED"/>
    <property type="match status" value="1"/>
</dbReference>
<dbReference type="PANTHER" id="PTHR43656:SF2">
    <property type="entry name" value="BINDING OXIDOREDUCTASE, PUTATIVE (AFU_ORTHOLOGUE AFUA_2G08260)-RELATED"/>
    <property type="match status" value="1"/>
</dbReference>
<evidence type="ECO:0000313" key="4">
    <source>
        <dbReference type="EMBL" id="QCD45497.1"/>
    </source>
</evidence>
<reference evidence="4 5" key="1">
    <citation type="submission" date="2016-07" db="EMBL/GenBank/DDBJ databases">
        <title>Comparative genomics of the Campylobacter concisus group.</title>
        <authorList>
            <person name="Miller W.G."/>
            <person name="Yee E."/>
            <person name="Chapman M.H."/>
            <person name="Huynh S."/>
            <person name="Bono J.L."/>
            <person name="On S.L.W."/>
            <person name="StLeger J."/>
            <person name="Foster G."/>
            <person name="Parker C.T."/>
        </authorList>
    </citation>
    <scope>NUCLEOTIDE SEQUENCE [LARGE SCALE GENOMIC DNA]</scope>
    <source>
        <strain evidence="4 5">CCUG 21559</strain>
    </source>
</reference>
<protein>
    <submittedName>
        <fullName evidence="4">Old yellow enzyme (OYE)-related FMN binding domain-containing protein</fullName>
    </submittedName>
</protein>
<dbReference type="GO" id="GO:0016491">
    <property type="term" value="F:oxidoreductase activity"/>
    <property type="evidence" value="ECO:0007669"/>
    <property type="project" value="UniProtKB-KW"/>
</dbReference>
<evidence type="ECO:0000313" key="5">
    <source>
        <dbReference type="Proteomes" id="UP000503264"/>
    </source>
</evidence>
<keyword evidence="2" id="KW-0560">Oxidoreductase</keyword>
<proteinExistence type="predicted"/>
<evidence type="ECO:0000256" key="2">
    <source>
        <dbReference type="ARBA" id="ARBA00023002"/>
    </source>
</evidence>
<keyword evidence="5" id="KW-1185">Reference proteome</keyword>
<evidence type="ECO:0000256" key="1">
    <source>
        <dbReference type="ARBA" id="ARBA00022630"/>
    </source>
</evidence>
<dbReference type="EMBL" id="CP012542">
    <property type="protein sequence ID" value="QCD45497.1"/>
    <property type="molecule type" value="Genomic_DNA"/>
</dbReference>
<gene>
    <name evidence="4" type="ORF">CMUC_1748</name>
</gene>
<dbReference type="InterPro" id="IPR051799">
    <property type="entry name" value="NADH_flavin_oxidoreductase"/>
</dbReference>
<sequence>MQNLLNQPLVLKNGITIKNRLLKASMSEQLAINNKPSQTLINLYKIWANGGAGVLITGNVMVDKSALGAKDDVVLENDADLELFKAWAKAAKQNDTRVIMQLNHPGKQSPKFLSKTPVAPSALPLSNGLEKLFNTPRELSIDEIKQIIKRFANSAKLAKIAGFDGVQIHAAHGYLISQFLSALHNQRSDEYGGSLENRMRFLTQIYQAIKDEVKDDFIVCLKLNSADFQKGGFSEDESLKVAKTMADLGVDFIEISGGNYEAPAMLEGTKDSTKKREAYFLDYARKFRQICDTALVITGGFRSQKAINNALNNGELDIAGVAKPFALDRDFALKILNDPEFNLQINEPKFGIKKLDDMLFSAVIMYWYMEQMKRLSQNLDPNPKLSLWRVLFSSIYQNGLNTIKKVRA</sequence>
<dbReference type="SUPFAM" id="SSF51395">
    <property type="entry name" value="FMN-linked oxidoreductases"/>
    <property type="match status" value="1"/>
</dbReference>
<dbReference type="Pfam" id="PF00724">
    <property type="entry name" value="Oxidored_FMN"/>
    <property type="match status" value="1"/>
</dbReference>